<feature type="signal peptide" evidence="1">
    <location>
        <begin position="1"/>
        <end position="19"/>
    </location>
</feature>
<evidence type="ECO:0000313" key="3">
    <source>
        <dbReference type="Proteomes" id="UP000184356"/>
    </source>
</evidence>
<dbReference type="RefSeq" id="XP_040701753.1">
    <property type="nucleotide sequence ID" value="XM_040852287.1"/>
</dbReference>
<dbReference type="PANTHER" id="PTHR35605:SF1">
    <property type="entry name" value="ECP2 EFFECTOR PROTEIN DOMAIN-CONTAINING PROTEIN-RELATED"/>
    <property type="match status" value="1"/>
</dbReference>
<reference evidence="3" key="1">
    <citation type="journal article" date="2017" name="Genome Biol.">
        <title>Comparative genomics reveals high biological diversity and specific adaptations in the industrially and medically important fungal genus Aspergillus.</title>
        <authorList>
            <person name="de Vries R.P."/>
            <person name="Riley R."/>
            <person name="Wiebenga A."/>
            <person name="Aguilar-Osorio G."/>
            <person name="Amillis S."/>
            <person name="Uchima C.A."/>
            <person name="Anderluh G."/>
            <person name="Asadollahi M."/>
            <person name="Askin M."/>
            <person name="Barry K."/>
            <person name="Battaglia E."/>
            <person name="Bayram O."/>
            <person name="Benocci T."/>
            <person name="Braus-Stromeyer S.A."/>
            <person name="Caldana C."/>
            <person name="Canovas D."/>
            <person name="Cerqueira G.C."/>
            <person name="Chen F."/>
            <person name="Chen W."/>
            <person name="Choi C."/>
            <person name="Clum A."/>
            <person name="Dos Santos R.A."/>
            <person name="Damasio A.R."/>
            <person name="Diallinas G."/>
            <person name="Emri T."/>
            <person name="Fekete E."/>
            <person name="Flipphi M."/>
            <person name="Freyberg S."/>
            <person name="Gallo A."/>
            <person name="Gournas C."/>
            <person name="Habgood R."/>
            <person name="Hainaut M."/>
            <person name="Harispe M.L."/>
            <person name="Henrissat B."/>
            <person name="Hilden K.S."/>
            <person name="Hope R."/>
            <person name="Hossain A."/>
            <person name="Karabika E."/>
            <person name="Karaffa L."/>
            <person name="Karanyi Z."/>
            <person name="Krasevec N."/>
            <person name="Kuo A."/>
            <person name="Kusch H."/>
            <person name="LaButti K."/>
            <person name="Lagendijk E.L."/>
            <person name="Lapidus A."/>
            <person name="Levasseur A."/>
            <person name="Lindquist E."/>
            <person name="Lipzen A."/>
            <person name="Logrieco A.F."/>
            <person name="MacCabe A."/>
            <person name="Maekelae M.R."/>
            <person name="Malavazi I."/>
            <person name="Melin P."/>
            <person name="Meyer V."/>
            <person name="Mielnichuk N."/>
            <person name="Miskei M."/>
            <person name="Molnar A.P."/>
            <person name="Mule G."/>
            <person name="Ngan C.Y."/>
            <person name="Orejas M."/>
            <person name="Orosz E."/>
            <person name="Ouedraogo J.P."/>
            <person name="Overkamp K.M."/>
            <person name="Park H.-S."/>
            <person name="Perrone G."/>
            <person name="Piumi F."/>
            <person name="Punt P.J."/>
            <person name="Ram A.F."/>
            <person name="Ramon A."/>
            <person name="Rauscher S."/>
            <person name="Record E."/>
            <person name="Riano-Pachon D.M."/>
            <person name="Robert V."/>
            <person name="Roehrig J."/>
            <person name="Ruller R."/>
            <person name="Salamov A."/>
            <person name="Salih N.S."/>
            <person name="Samson R.A."/>
            <person name="Sandor E."/>
            <person name="Sanguinetti M."/>
            <person name="Schuetze T."/>
            <person name="Sepcic K."/>
            <person name="Shelest E."/>
            <person name="Sherlock G."/>
            <person name="Sophianopoulou V."/>
            <person name="Squina F.M."/>
            <person name="Sun H."/>
            <person name="Susca A."/>
            <person name="Todd R.B."/>
            <person name="Tsang A."/>
            <person name="Unkles S.E."/>
            <person name="van de Wiele N."/>
            <person name="van Rossen-Uffink D."/>
            <person name="Oliveira J.V."/>
            <person name="Vesth T.C."/>
            <person name="Visser J."/>
            <person name="Yu J.-H."/>
            <person name="Zhou M."/>
            <person name="Andersen M.R."/>
            <person name="Archer D.B."/>
            <person name="Baker S.E."/>
            <person name="Benoit I."/>
            <person name="Brakhage A.A."/>
            <person name="Braus G.H."/>
            <person name="Fischer R."/>
            <person name="Frisvad J.C."/>
            <person name="Goldman G.H."/>
            <person name="Houbraken J."/>
            <person name="Oakley B."/>
            <person name="Pocsi I."/>
            <person name="Scazzocchio C."/>
            <person name="Seiboth B."/>
            <person name="vanKuyk P.A."/>
            <person name="Wortman J."/>
            <person name="Dyer P.S."/>
            <person name="Grigoriev I.V."/>
        </authorList>
    </citation>
    <scope>NUCLEOTIDE SEQUENCE [LARGE SCALE GENOMIC DNA]</scope>
    <source>
        <strain evidence="3">CBS 593.65</strain>
    </source>
</reference>
<dbReference type="OrthoDB" id="4496989at2759"/>
<proteinExistence type="predicted"/>
<dbReference type="VEuPathDB" id="FungiDB:ASPSYDRAFT_90141"/>
<dbReference type="EMBL" id="KV878587">
    <property type="protein sequence ID" value="OJJ57947.1"/>
    <property type="molecule type" value="Genomic_DNA"/>
</dbReference>
<name>A0A1L9TET5_9EURO</name>
<gene>
    <name evidence="2" type="ORF">ASPSYDRAFT_90141</name>
</gene>
<dbReference type="PANTHER" id="PTHR35605">
    <property type="entry name" value="ECP2 EFFECTOR PROTEIN DOMAIN-CONTAINING PROTEIN-RELATED"/>
    <property type="match status" value="1"/>
</dbReference>
<sequence>MRFSNITLSATLLATTALAHRVDCTGKALSAHLDGLDDSIHYLRMRVDGKVDHAPSNRRYLMPYHCEEVSCLEGTQIRWCNEDQLYGLVMDLVHIVEGAEVLRVECQEEYKGETVAGGVLYHEDKWTVIVQQEDECLPYYK</sequence>
<accession>A0A1L9TET5</accession>
<organism evidence="2 3">
    <name type="scientific">Aspergillus sydowii CBS 593.65</name>
    <dbReference type="NCBI Taxonomy" id="1036612"/>
    <lineage>
        <taxon>Eukaryota</taxon>
        <taxon>Fungi</taxon>
        <taxon>Dikarya</taxon>
        <taxon>Ascomycota</taxon>
        <taxon>Pezizomycotina</taxon>
        <taxon>Eurotiomycetes</taxon>
        <taxon>Eurotiomycetidae</taxon>
        <taxon>Eurotiales</taxon>
        <taxon>Aspergillaceae</taxon>
        <taxon>Aspergillus</taxon>
        <taxon>Aspergillus subgen. Nidulantes</taxon>
    </lineage>
</organism>
<feature type="chain" id="PRO_5012408791" description="Cyanovirin-N domain-containing protein" evidence="1">
    <location>
        <begin position="20"/>
        <end position="141"/>
    </location>
</feature>
<keyword evidence="1" id="KW-0732">Signal</keyword>
<dbReference type="Proteomes" id="UP000184356">
    <property type="component" value="Unassembled WGS sequence"/>
</dbReference>
<evidence type="ECO:0008006" key="4">
    <source>
        <dbReference type="Google" id="ProtNLM"/>
    </source>
</evidence>
<protein>
    <recommendedName>
        <fullName evidence="4">Cyanovirin-N domain-containing protein</fullName>
    </recommendedName>
</protein>
<dbReference type="GeneID" id="63768360"/>
<evidence type="ECO:0000313" key="2">
    <source>
        <dbReference type="EMBL" id="OJJ57947.1"/>
    </source>
</evidence>
<keyword evidence="3" id="KW-1185">Reference proteome</keyword>
<evidence type="ECO:0000256" key="1">
    <source>
        <dbReference type="SAM" id="SignalP"/>
    </source>
</evidence>
<dbReference type="AlphaFoldDB" id="A0A1L9TET5"/>